<comment type="caution">
    <text evidence="2">The sequence shown here is derived from an EMBL/GenBank/DDBJ whole genome shotgun (WGS) entry which is preliminary data.</text>
</comment>
<proteinExistence type="predicted"/>
<dbReference type="STRING" id="83449.BON30_36160"/>
<gene>
    <name evidence="2" type="ORF">BON30_36160</name>
</gene>
<accession>A0A1L9B1A3</accession>
<dbReference type="Proteomes" id="UP000182229">
    <property type="component" value="Unassembled WGS sequence"/>
</dbReference>
<sequence length="301" mass="32048">MRNFLGVIVAVMLGGCGGQVGEGVTSEQQAGAREGLSLTRGPEGASGRFTHQGVEALFSSRQVEPGVFRLEVRHNGMTLTGLVDTASGVSSLDGFAEDSGQDTQMLDGDRELLTALYAALNAELPAGKDLTPELKYLRRAVGLWAEHPGSVQLQRTVMGEQGRGYTMLCSYAKCGGYYTGSCSSYNWYSYAKHDCQHGGFDLAKNQQIAQLGDHGTCSGDELYLNSSGSWVCGEPDHLSRPKVRGNCFGRCGGGCGGDTQYTVDATNHDGCVRNGHALASAYCDDQFTSASDDELFAPDCY</sequence>
<dbReference type="OrthoDB" id="5496383at2"/>
<dbReference type="RefSeq" id="WP_071903060.1">
    <property type="nucleotide sequence ID" value="NZ_MPIN01000012.1"/>
</dbReference>
<evidence type="ECO:0000313" key="2">
    <source>
        <dbReference type="EMBL" id="OJH36035.1"/>
    </source>
</evidence>
<organism evidence="2 3">
    <name type="scientific">Cystobacter ferrugineus</name>
    <dbReference type="NCBI Taxonomy" id="83449"/>
    <lineage>
        <taxon>Bacteria</taxon>
        <taxon>Pseudomonadati</taxon>
        <taxon>Myxococcota</taxon>
        <taxon>Myxococcia</taxon>
        <taxon>Myxococcales</taxon>
        <taxon>Cystobacterineae</taxon>
        <taxon>Archangiaceae</taxon>
        <taxon>Cystobacter</taxon>
    </lineage>
</organism>
<evidence type="ECO:0000313" key="3">
    <source>
        <dbReference type="Proteomes" id="UP000182229"/>
    </source>
</evidence>
<feature type="region of interest" description="Disordered" evidence="1">
    <location>
        <begin position="23"/>
        <end position="47"/>
    </location>
</feature>
<keyword evidence="3" id="KW-1185">Reference proteome</keyword>
<reference evidence="2 3" key="2">
    <citation type="submission" date="2016-12" db="EMBL/GenBank/DDBJ databases">
        <title>Draft Genome Sequence of Cystobacter ferrugineus Strain Cbfe23.</title>
        <authorList>
            <person name="Akbar S."/>
            <person name="Dowd S.E."/>
            <person name="Stevens D.C."/>
        </authorList>
    </citation>
    <scope>NUCLEOTIDE SEQUENCE [LARGE SCALE GENOMIC DNA]</scope>
    <source>
        <strain evidence="2 3">Cbfe23</strain>
    </source>
</reference>
<protein>
    <recommendedName>
        <fullName evidence="4">Lipoprotein</fullName>
    </recommendedName>
</protein>
<dbReference type="AlphaFoldDB" id="A0A1L9B1A3"/>
<dbReference type="PROSITE" id="PS51257">
    <property type="entry name" value="PROKAR_LIPOPROTEIN"/>
    <property type="match status" value="1"/>
</dbReference>
<evidence type="ECO:0008006" key="4">
    <source>
        <dbReference type="Google" id="ProtNLM"/>
    </source>
</evidence>
<name>A0A1L9B1A3_9BACT</name>
<reference evidence="3" key="1">
    <citation type="submission" date="2016-11" db="EMBL/GenBank/DDBJ databases">
        <authorList>
            <person name="Shukria A."/>
            <person name="Stevens D.C."/>
        </authorList>
    </citation>
    <scope>NUCLEOTIDE SEQUENCE [LARGE SCALE GENOMIC DNA]</scope>
    <source>
        <strain evidence="3">Cbfe23</strain>
    </source>
</reference>
<dbReference type="EMBL" id="MPIN01000012">
    <property type="protein sequence ID" value="OJH36035.1"/>
    <property type="molecule type" value="Genomic_DNA"/>
</dbReference>
<evidence type="ECO:0000256" key="1">
    <source>
        <dbReference type="SAM" id="MobiDB-lite"/>
    </source>
</evidence>